<accession>A0AAV7TTC9</accession>
<dbReference type="Proteomes" id="UP001066276">
    <property type="component" value="Chromosome 3_2"/>
</dbReference>
<evidence type="ECO:0000313" key="3">
    <source>
        <dbReference type="Proteomes" id="UP001066276"/>
    </source>
</evidence>
<gene>
    <name evidence="2" type="ORF">NDU88_005202</name>
</gene>
<feature type="region of interest" description="Disordered" evidence="1">
    <location>
        <begin position="1"/>
        <end position="66"/>
    </location>
</feature>
<keyword evidence="3" id="KW-1185">Reference proteome</keyword>
<reference evidence="2" key="1">
    <citation type="journal article" date="2022" name="bioRxiv">
        <title>Sequencing and chromosome-scale assembly of the giantPleurodeles waltlgenome.</title>
        <authorList>
            <person name="Brown T."/>
            <person name="Elewa A."/>
            <person name="Iarovenko S."/>
            <person name="Subramanian E."/>
            <person name="Araus A.J."/>
            <person name="Petzold A."/>
            <person name="Susuki M."/>
            <person name="Suzuki K.-i.T."/>
            <person name="Hayashi T."/>
            <person name="Toyoda A."/>
            <person name="Oliveira C."/>
            <person name="Osipova E."/>
            <person name="Leigh N.D."/>
            <person name="Simon A."/>
            <person name="Yun M.H."/>
        </authorList>
    </citation>
    <scope>NUCLEOTIDE SEQUENCE</scope>
    <source>
        <strain evidence="2">20211129_DDA</strain>
        <tissue evidence="2">Liver</tissue>
    </source>
</reference>
<evidence type="ECO:0000313" key="2">
    <source>
        <dbReference type="EMBL" id="KAJ1179974.1"/>
    </source>
</evidence>
<feature type="compositionally biased region" description="Polar residues" evidence="1">
    <location>
        <begin position="1"/>
        <end position="12"/>
    </location>
</feature>
<organism evidence="2 3">
    <name type="scientific">Pleurodeles waltl</name>
    <name type="common">Iberian ribbed newt</name>
    <dbReference type="NCBI Taxonomy" id="8319"/>
    <lineage>
        <taxon>Eukaryota</taxon>
        <taxon>Metazoa</taxon>
        <taxon>Chordata</taxon>
        <taxon>Craniata</taxon>
        <taxon>Vertebrata</taxon>
        <taxon>Euteleostomi</taxon>
        <taxon>Amphibia</taxon>
        <taxon>Batrachia</taxon>
        <taxon>Caudata</taxon>
        <taxon>Salamandroidea</taxon>
        <taxon>Salamandridae</taxon>
        <taxon>Pleurodelinae</taxon>
        <taxon>Pleurodeles</taxon>
    </lineage>
</organism>
<comment type="caution">
    <text evidence="2">The sequence shown here is derived from an EMBL/GenBank/DDBJ whole genome shotgun (WGS) entry which is preliminary data.</text>
</comment>
<dbReference type="AlphaFoldDB" id="A0AAV7TTC9"/>
<dbReference type="EMBL" id="JANPWB010000006">
    <property type="protein sequence ID" value="KAJ1179974.1"/>
    <property type="molecule type" value="Genomic_DNA"/>
</dbReference>
<evidence type="ECO:0000256" key="1">
    <source>
        <dbReference type="SAM" id="MobiDB-lite"/>
    </source>
</evidence>
<sequence length="66" mass="7398">MRRSSSTSSLTVQLGDAPAGANPRHPRCETAPKLVGSRRVSRQHRRRATVHLSRNPDVQLGRRQDE</sequence>
<protein>
    <submittedName>
        <fullName evidence="2">Uncharacterized protein</fullName>
    </submittedName>
</protein>
<feature type="compositionally biased region" description="Basic residues" evidence="1">
    <location>
        <begin position="39"/>
        <end position="49"/>
    </location>
</feature>
<proteinExistence type="predicted"/>
<name>A0AAV7TTC9_PLEWA</name>